<dbReference type="Pfam" id="PF25583">
    <property type="entry name" value="WCX"/>
    <property type="match status" value="1"/>
</dbReference>
<feature type="domain" description="WYL" evidence="2">
    <location>
        <begin position="122"/>
        <end position="186"/>
    </location>
</feature>
<accession>A0ABP9PT72</accession>
<dbReference type="InterPro" id="IPR057727">
    <property type="entry name" value="WCX_dom"/>
</dbReference>
<sequence>MTAQQLADELEVSVRTVYRDIESLHAAGVPLFGEAGHEGGYELLAGYRTRLTGLTSDEAEALFLTGLPGPAADLGLGAVLATARLKLMAALPAELRDRANLLRQRFHLDTSGWYLDPDRAPHLAEVVSATWNQNLIRVRYRRWAPRPEVVRTLAPYGVVLKGGRWYLVAAAESRVRTYRVSQIVRLDLLDQRFDRPAGFDLAEHWDGYLRDFDDRRHTASASIRLSPRALDLLPHVWEPALVRAVRRSGRAEESGDWSRARIPMESVEHTAGLLLRLGADVEVIAPEGLRRHVAEVVTTLSGMYQVH</sequence>
<dbReference type="PROSITE" id="PS52050">
    <property type="entry name" value="WYL"/>
    <property type="match status" value="1"/>
</dbReference>
<reference evidence="5" key="1">
    <citation type="journal article" date="2019" name="Int. J. Syst. Evol. Microbiol.">
        <title>The Global Catalogue of Microorganisms (GCM) 10K type strain sequencing project: providing services to taxonomists for standard genome sequencing and annotation.</title>
        <authorList>
            <consortium name="The Broad Institute Genomics Platform"/>
            <consortium name="The Broad Institute Genome Sequencing Center for Infectious Disease"/>
            <person name="Wu L."/>
            <person name="Ma J."/>
        </authorList>
    </citation>
    <scope>NUCLEOTIDE SEQUENCE [LARGE SCALE GENOMIC DNA]</scope>
    <source>
        <strain evidence="5">JCM 18303</strain>
    </source>
</reference>
<proteinExistence type="predicted"/>
<dbReference type="InterPro" id="IPR036390">
    <property type="entry name" value="WH_DNA-bd_sf"/>
</dbReference>
<evidence type="ECO:0000259" key="3">
    <source>
        <dbReference type="Pfam" id="PF25583"/>
    </source>
</evidence>
<dbReference type="EMBL" id="BAABJP010000007">
    <property type="protein sequence ID" value="GAA5151229.1"/>
    <property type="molecule type" value="Genomic_DNA"/>
</dbReference>
<dbReference type="Gene3D" id="1.10.10.10">
    <property type="entry name" value="Winged helix-like DNA-binding domain superfamily/Winged helix DNA-binding domain"/>
    <property type="match status" value="1"/>
</dbReference>
<dbReference type="PANTHER" id="PTHR34580">
    <property type="match status" value="1"/>
</dbReference>
<dbReference type="InterPro" id="IPR051534">
    <property type="entry name" value="CBASS_pafABC_assoc_protein"/>
</dbReference>
<evidence type="ECO:0000313" key="4">
    <source>
        <dbReference type="EMBL" id="GAA5151229.1"/>
    </source>
</evidence>
<dbReference type="InterPro" id="IPR013196">
    <property type="entry name" value="HTH_11"/>
</dbReference>
<organism evidence="4 5">
    <name type="scientific">Pseudonocardia eucalypti</name>
    <dbReference type="NCBI Taxonomy" id="648755"/>
    <lineage>
        <taxon>Bacteria</taxon>
        <taxon>Bacillati</taxon>
        <taxon>Actinomycetota</taxon>
        <taxon>Actinomycetes</taxon>
        <taxon>Pseudonocardiales</taxon>
        <taxon>Pseudonocardiaceae</taxon>
        <taxon>Pseudonocardia</taxon>
    </lineage>
</organism>
<dbReference type="PANTHER" id="PTHR34580:SF1">
    <property type="entry name" value="PROTEIN PAFC"/>
    <property type="match status" value="1"/>
</dbReference>
<dbReference type="Pfam" id="PF13280">
    <property type="entry name" value="WYL"/>
    <property type="match status" value="1"/>
</dbReference>
<dbReference type="Pfam" id="PF08279">
    <property type="entry name" value="HTH_11"/>
    <property type="match status" value="1"/>
</dbReference>
<gene>
    <name evidence="4" type="ORF">GCM10023321_17900</name>
</gene>
<protein>
    <submittedName>
        <fullName evidence="4">WYL domain-containing protein</fullName>
    </submittedName>
</protein>
<comment type="caution">
    <text evidence="4">The sequence shown here is derived from an EMBL/GenBank/DDBJ whole genome shotgun (WGS) entry which is preliminary data.</text>
</comment>
<evidence type="ECO:0000259" key="1">
    <source>
        <dbReference type="Pfam" id="PF08279"/>
    </source>
</evidence>
<keyword evidence="5" id="KW-1185">Reference proteome</keyword>
<feature type="domain" description="Helix-turn-helix type 11" evidence="1">
    <location>
        <begin position="2"/>
        <end position="41"/>
    </location>
</feature>
<feature type="domain" description="WCX" evidence="3">
    <location>
        <begin position="220"/>
        <end position="297"/>
    </location>
</feature>
<evidence type="ECO:0000259" key="2">
    <source>
        <dbReference type="Pfam" id="PF13280"/>
    </source>
</evidence>
<evidence type="ECO:0000313" key="5">
    <source>
        <dbReference type="Proteomes" id="UP001428817"/>
    </source>
</evidence>
<dbReference type="Proteomes" id="UP001428817">
    <property type="component" value="Unassembled WGS sequence"/>
</dbReference>
<dbReference type="InterPro" id="IPR036388">
    <property type="entry name" value="WH-like_DNA-bd_sf"/>
</dbReference>
<dbReference type="SUPFAM" id="SSF46785">
    <property type="entry name" value="Winged helix' DNA-binding domain"/>
    <property type="match status" value="1"/>
</dbReference>
<dbReference type="InterPro" id="IPR026881">
    <property type="entry name" value="WYL_dom"/>
</dbReference>
<name>A0ABP9PT72_9PSEU</name>